<reference evidence="1" key="2">
    <citation type="submission" date="2020-09" db="EMBL/GenBank/DDBJ databases">
        <authorList>
            <person name="Sun Q."/>
            <person name="Kim S."/>
        </authorList>
    </citation>
    <scope>NUCLEOTIDE SEQUENCE</scope>
    <source>
        <strain evidence="1">KCTC 23224</strain>
    </source>
</reference>
<evidence type="ECO:0000313" key="1">
    <source>
        <dbReference type="EMBL" id="GHB37667.1"/>
    </source>
</evidence>
<evidence type="ECO:0000313" key="2">
    <source>
        <dbReference type="Proteomes" id="UP000642809"/>
    </source>
</evidence>
<dbReference type="AlphaFoldDB" id="A0A8J3G5N3"/>
<accession>A0A8J3G5N3</accession>
<organism evidence="1 2">
    <name type="scientific">Mongoliitalea lutea</name>
    <dbReference type="NCBI Taxonomy" id="849756"/>
    <lineage>
        <taxon>Bacteria</taxon>
        <taxon>Pseudomonadati</taxon>
        <taxon>Bacteroidota</taxon>
        <taxon>Cytophagia</taxon>
        <taxon>Cytophagales</taxon>
        <taxon>Cyclobacteriaceae</taxon>
        <taxon>Mongoliitalea</taxon>
    </lineage>
</organism>
<keyword evidence="2" id="KW-1185">Reference proteome</keyword>
<name>A0A8J3G5N3_9BACT</name>
<proteinExistence type="predicted"/>
<reference evidence="1" key="1">
    <citation type="journal article" date="2014" name="Int. J. Syst. Evol. Microbiol.">
        <title>Complete genome sequence of Corynebacterium casei LMG S-19264T (=DSM 44701T), isolated from a smear-ripened cheese.</title>
        <authorList>
            <consortium name="US DOE Joint Genome Institute (JGI-PGF)"/>
            <person name="Walter F."/>
            <person name="Albersmeier A."/>
            <person name="Kalinowski J."/>
            <person name="Ruckert C."/>
        </authorList>
    </citation>
    <scope>NUCLEOTIDE SEQUENCE</scope>
    <source>
        <strain evidence="1">KCTC 23224</strain>
    </source>
</reference>
<protein>
    <submittedName>
        <fullName evidence="1">Uncharacterized protein</fullName>
    </submittedName>
</protein>
<sequence>MLATAINAQDAVPELVYGCENCVLTSYLPMGEQKVLIYASNNRPAKRTMYLLDKANLVVDEMKIDAAQSFVKVNDSIFSPLDVSYSLMIKTSNNRFEVVEAYEFYNGKQHGINTTNTFLNPDYIVGREYLEKGPDETGTQIILIKRPGDKIINPRRRLQHIGYGFTKNPPFDYGFVSAQDTTVIFHPKGEKIGKDSETFGAYYGYKKGFTFIWSSSHKTLIRLHKDGSIQRSTVPVKEENTEMKMLFDHEYGEVYLLSWESGLGEDASKTYTLHKVDDANQVRPIYNLSFFPLVIDNGYVYEGRQGRKSFDVFRYPLKGQVPEKVVPYGY</sequence>
<dbReference type="EMBL" id="BMYF01000010">
    <property type="protein sequence ID" value="GHB37667.1"/>
    <property type="molecule type" value="Genomic_DNA"/>
</dbReference>
<comment type="caution">
    <text evidence="1">The sequence shown here is derived from an EMBL/GenBank/DDBJ whole genome shotgun (WGS) entry which is preliminary data.</text>
</comment>
<gene>
    <name evidence="1" type="ORF">GCM10008106_18620</name>
</gene>
<dbReference type="Proteomes" id="UP000642809">
    <property type="component" value="Unassembled WGS sequence"/>
</dbReference>
<dbReference type="RefSeq" id="WP_189581184.1">
    <property type="nucleotide sequence ID" value="NZ_BMYF01000010.1"/>
</dbReference>